<dbReference type="InterPro" id="IPR036188">
    <property type="entry name" value="FAD/NAD-bd_sf"/>
</dbReference>
<organism evidence="1 2">
    <name type="scientific">Hypsibius exemplaris</name>
    <name type="common">Freshwater tardigrade</name>
    <dbReference type="NCBI Taxonomy" id="2072580"/>
    <lineage>
        <taxon>Eukaryota</taxon>
        <taxon>Metazoa</taxon>
        <taxon>Ecdysozoa</taxon>
        <taxon>Tardigrada</taxon>
        <taxon>Eutardigrada</taxon>
        <taxon>Parachela</taxon>
        <taxon>Hypsibioidea</taxon>
        <taxon>Hypsibiidae</taxon>
        <taxon>Hypsibius</taxon>
    </lineage>
</organism>
<proteinExistence type="predicted"/>
<accession>A0A1W0WZJ3</accession>
<dbReference type="Proteomes" id="UP000192578">
    <property type="component" value="Unassembled WGS sequence"/>
</dbReference>
<gene>
    <name evidence="1" type="ORF">BV898_05409</name>
</gene>
<protein>
    <submittedName>
        <fullName evidence="1">Uncharacterized protein</fullName>
    </submittedName>
</protein>
<sequence length="144" mass="17044">MAFILMVKIVSLNPVLDCQVKWVKAVLEGKVSFPTAEQMWTETEREFAELGVQEQFEADRLERRAHALDYRMWPYLDRMIEEAALEPYEPVVKKMMTVSMKWLLEEITTYQQYRLERIDAENYVAEKLFTSSSGMLRALRAYSF</sequence>
<name>A0A1W0WZJ3_HYPEX</name>
<comment type="caution">
    <text evidence="1">The sequence shown here is derived from an EMBL/GenBank/DDBJ whole genome shotgun (WGS) entry which is preliminary data.</text>
</comment>
<evidence type="ECO:0000313" key="1">
    <source>
        <dbReference type="EMBL" id="OQV20588.1"/>
    </source>
</evidence>
<dbReference type="AlphaFoldDB" id="A0A1W0WZJ3"/>
<dbReference type="OrthoDB" id="66881at2759"/>
<keyword evidence="2" id="KW-1185">Reference proteome</keyword>
<dbReference type="EMBL" id="MTYJ01000029">
    <property type="protein sequence ID" value="OQV20588.1"/>
    <property type="molecule type" value="Genomic_DNA"/>
</dbReference>
<evidence type="ECO:0000313" key="2">
    <source>
        <dbReference type="Proteomes" id="UP000192578"/>
    </source>
</evidence>
<reference evidence="2" key="1">
    <citation type="submission" date="2017-01" db="EMBL/GenBank/DDBJ databases">
        <title>Comparative genomics of anhydrobiosis in the tardigrade Hypsibius dujardini.</title>
        <authorList>
            <person name="Yoshida Y."/>
            <person name="Koutsovoulos G."/>
            <person name="Laetsch D."/>
            <person name="Stevens L."/>
            <person name="Kumar S."/>
            <person name="Horikawa D."/>
            <person name="Ishino K."/>
            <person name="Komine S."/>
            <person name="Tomita M."/>
            <person name="Blaxter M."/>
            <person name="Arakawa K."/>
        </authorList>
    </citation>
    <scope>NUCLEOTIDE SEQUENCE [LARGE SCALE GENOMIC DNA]</scope>
    <source>
        <strain evidence="2">Z151</strain>
    </source>
</reference>
<dbReference type="Gene3D" id="3.50.50.60">
    <property type="entry name" value="FAD/NAD(P)-binding domain"/>
    <property type="match status" value="1"/>
</dbReference>